<name>A0A8X6X6D7_9ARAC</name>
<sequence length="104" mass="12129">MNLVPQNRNQSTDVLVSTWKNSRPHGFYSREKRIKKGSRNLRSIEPHQDFSSGSNCETSGRAIRGCPPLLGMWVNIQRDTALLDQERIWRLSRDVIYCSFLFIF</sequence>
<protein>
    <submittedName>
        <fullName evidence="1">Uncharacterized protein</fullName>
    </submittedName>
</protein>
<keyword evidence="2" id="KW-1185">Reference proteome</keyword>
<dbReference type="OrthoDB" id="10537324at2759"/>
<evidence type="ECO:0000313" key="1">
    <source>
        <dbReference type="EMBL" id="GFY47872.1"/>
    </source>
</evidence>
<gene>
    <name evidence="1" type="ORF">TNIN_486311</name>
</gene>
<evidence type="ECO:0000313" key="2">
    <source>
        <dbReference type="Proteomes" id="UP000886998"/>
    </source>
</evidence>
<proteinExistence type="predicted"/>
<dbReference type="AlphaFoldDB" id="A0A8X6X6D7"/>
<dbReference type="EMBL" id="BMAV01006155">
    <property type="protein sequence ID" value="GFY47872.1"/>
    <property type="molecule type" value="Genomic_DNA"/>
</dbReference>
<accession>A0A8X6X6D7</accession>
<reference evidence="1" key="1">
    <citation type="submission" date="2020-08" db="EMBL/GenBank/DDBJ databases">
        <title>Multicomponent nature underlies the extraordinary mechanical properties of spider dragline silk.</title>
        <authorList>
            <person name="Kono N."/>
            <person name="Nakamura H."/>
            <person name="Mori M."/>
            <person name="Yoshida Y."/>
            <person name="Ohtoshi R."/>
            <person name="Malay A.D."/>
            <person name="Moran D.A.P."/>
            <person name="Tomita M."/>
            <person name="Numata K."/>
            <person name="Arakawa K."/>
        </authorList>
    </citation>
    <scope>NUCLEOTIDE SEQUENCE</scope>
</reference>
<organism evidence="1 2">
    <name type="scientific">Trichonephila inaurata madagascariensis</name>
    <dbReference type="NCBI Taxonomy" id="2747483"/>
    <lineage>
        <taxon>Eukaryota</taxon>
        <taxon>Metazoa</taxon>
        <taxon>Ecdysozoa</taxon>
        <taxon>Arthropoda</taxon>
        <taxon>Chelicerata</taxon>
        <taxon>Arachnida</taxon>
        <taxon>Araneae</taxon>
        <taxon>Araneomorphae</taxon>
        <taxon>Entelegynae</taxon>
        <taxon>Araneoidea</taxon>
        <taxon>Nephilidae</taxon>
        <taxon>Trichonephila</taxon>
        <taxon>Trichonephila inaurata</taxon>
    </lineage>
</organism>
<dbReference type="Proteomes" id="UP000886998">
    <property type="component" value="Unassembled WGS sequence"/>
</dbReference>
<comment type="caution">
    <text evidence="1">The sequence shown here is derived from an EMBL/GenBank/DDBJ whole genome shotgun (WGS) entry which is preliminary data.</text>
</comment>